<dbReference type="RefSeq" id="XP_004403736.1">
    <property type="nucleotide sequence ID" value="XM_004403679.1"/>
</dbReference>
<evidence type="ECO:0000259" key="2">
    <source>
        <dbReference type="Pfam" id="PF17906"/>
    </source>
</evidence>
<dbReference type="KEGG" id="oro:101370422"/>
<dbReference type="GO" id="GO:0006303">
    <property type="term" value="P:double-strand break repair via nonhomologous end joining"/>
    <property type="evidence" value="ECO:0007669"/>
    <property type="project" value="TreeGrafter"/>
</dbReference>
<evidence type="ECO:0000313" key="3">
    <source>
        <dbReference type="Proteomes" id="UP000245340"/>
    </source>
</evidence>
<dbReference type="PANTHER" id="PTHR46060:SF2">
    <property type="entry name" value="HISTONE-LYSINE N-METHYLTRANSFERASE SETMAR"/>
    <property type="match status" value="1"/>
</dbReference>
<evidence type="ECO:0000313" key="4">
    <source>
        <dbReference type="RefSeq" id="XP_004403736.1"/>
    </source>
</evidence>
<accession>A0A2U3W6C0</accession>
<dbReference type="GO" id="GO:0005634">
    <property type="term" value="C:nucleus"/>
    <property type="evidence" value="ECO:0007669"/>
    <property type="project" value="TreeGrafter"/>
</dbReference>
<dbReference type="InParanoid" id="A0A2U3W6C0"/>
<dbReference type="AlphaFoldDB" id="A0A2U3W6C0"/>
<gene>
    <name evidence="4" type="primary">LOC101370422</name>
</gene>
<dbReference type="InterPro" id="IPR036388">
    <property type="entry name" value="WH-like_DNA-bd_sf"/>
</dbReference>
<dbReference type="InterPro" id="IPR052709">
    <property type="entry name" value="Transposase-MT_Hybrid"/>
</dbReference>
<dbReference type="GO" id="GO:0000793">
    <property type="term" value="C:condensed chromosome"/>
    <property type="evidence" value="ECO:0007669"/>
    <property type="project" value="TreeGrafter"/>
</dbReference>
<proteinExistence type="predicted"/>
<dbReference type="GO" id="GO:0044547">
    <property type="term" value="F:DNA topoisomerase binding"/>
    <property type="evidence" value="ECO:0007669"/>
    <property type="project" value="TreeGrafter"/>
</dbReference>
<dbReference type="GO" id="GO:0003697">
    <property type="term" value="F:single-stranded DNA binding"/>
    <property type="evidence" value="ECO:0007669"/>
    <property type="project" value="TreeGrafter"/>
</dbReference>
<keyword evidence="3" id="KW-1185">Reference proteome</keyword>
<dbReference type="GO" id="GO:0015074">
    <property type="term" value="P:DNA integration"/>
    <property type="evidence" value="ECO:0007669"/>
    <property type="project" value="TreeGrafter"/>
</dbReference>
<dbReference type="GO" id="GO:0000729">
    <property type="term" value="P:DNA double-strand break processing"/>
    <property type="evidence" value="ECO:0007669"/>
    <property type="project" value="TreeGrafter"/>
</dbReference>
<dbReference type="InterPro" id="IPR018886">
    <property type="entry name" value="UPF0547"/>
</dbReference>
<dbReference type="Gene3D" id="1.10.10.10">
    <property type="entry name" value="Winged helix-like DNA-binding domain superfamily/Winged helix DNA-binding domain"/>
    <property type="match status" value="1"/>
</dbReference>
<evidence type="ECO:0000259" key="1">
    <source>
        <dbReference type="Pfam" id="PF10571"/>
    </source>
</evidence>
<dbReference type="STRING" id="9708.A0A2U3W6C0"/>
<feature type="domain" description="UPF0547" evidence="1">
    <location>
        <begin position="14"/>
        <end position="37"/>
    </location>
</feature>
<dbReference type="Gene3D" id="1.10.10.1450">
    <property type="match status" value="1"/>
</dbReference>
<reference evidence="4" key="1">
    <citation type="submission" date="2025-08" db="UniProtKB">
        <authorList>
            <consortium name="RefSeq"/>
        </authorList>
    </citation>
    <scope>IDENTIFICATION</scope>
</reference>
<dbReference type="GO" id="GO:0046975">
    <property type="term" value="F:histone H3K36 methyltransferase activity"/>
    <property type="evidence" value="ECO:0007669"/>
    <property type="project" value="TreeGrafter"/>
</dbReference>
<feature type="domain" description="Mos1 transposase HTH" evidence="2">
    <location>
        <begin position="64"/>
        <end position="111"/>
    </location>
</feature>
<name>A0A2U3W6C0_ODORO</name>
<dbReference type="Pfam" id="PF17906">
    <property type="entry name" value="HTH_48"/>
    <property type="match status" value="1"/>
</dbReference>
<dbReference type="GO" id="GO:0003690">
    <property type="term" value="F:double-stranded DNA binding"/>
    <property type="evidence" value="ECO:0007669"/>
    <property type="project" value="TreeGrafter"/>
</dbReference>
<sequence length="175" mass="19239">MSATRAKKVKMATKSCPECDQQVPVACKSCPCGYVFINRKLLKVKHSEKSSPFTEVNSTVSLKALRILFVYEFKLGHSAATASRNINSVFGKGSVSERTIRWWFEKFRSGDLSLKNEPRGRPKSVLNEDQLRAMVEANPKTAIRGLAADLGVSATTISRHLAAIGKVEKVGQVGR</sequence>
<dbReference type="GO" id="GO:0044774">
    <property type="term" value="P:mitotic DNA integrity checkpoint signaling"/>
    <property type="evidence" value="ECO:0007669"/>
    <property type="project" value="TreeGrafter"/>
</dbReference>
<dbReference type="PANTHER" id="PTHR46060">
    <property type="entry name" value="MARINER MOS1 TRANSPOSASE-LIKE PROTEIN"/>
    <property type="match status" value="1"/>
</dbReference>
<dbReference type="InterPro" id="IPR041426">
    <property type="entry name" value="Mos1_HTH"/>
</dbReference>
<organism evidence="3 4">
    <name type="scientific">Odobenus rosmarus divergens</name>
    <name type="common">Pacific walrus</name>
    <dbReference type="NCBI Taxonomy" id="9708"/>
    <lineage>
        <taxon>Eukaryota</taxon>
        <taxon>Metazoa</taxon>
        <taxon>Chordata</taxon>
        <taxon>Craniata</taxon>
        <taxon>Vertebrata</taxon>
        <taxon>Euteleostomi</taxon>
        <taxon>Mammalia</taxon>
        <taxon>Eutheria</taxon>
        <taxon>Laurasiatheria</taxon>
        <taxon>Carnivora</taxon>
        <taxon>Caniformia</taxon>
        <taxon>Pinnipedia</taxon>
        <taxon>Odobenidae</taxon>
        <taxon>Odobenus</taxon>
    </lineage>
</organism>
<protein>
    <submittedName>
        <fullName evidence="4">Histone-lysine N-methyltransferase SETMAR-like</fullName>
    </submittedName>
</protein>
<dbReference type="Proteomes" id="UP000245340">
    <property type="component" value="Unplaced"/>
</dbReference>
<dbReference type="GO" id="GO:0042800">
    <property type="term" value="F:histone H3K4 methyltransferase activity"/>
    <property type="evidence" value="ECO:0007669"/>
    <property type="project" value="TreeGrafter"/>
</dbReference>
<dbReference type="Pfam" id="PF10571">
    <property type="entry name" value="UPF0547"/>
    <property type="match status" value="1"/>
</dbReference>
<dbReference type="GO" id="GO:0000014">
    <property type="term" value="F:single-stranded DNA endodeoxyribonuclease activity"/>
    <property type="evidence" value="ECO:0007669"/>
    <property type="project" value="TreeGrafter"/>
</dbReference>
<dbReference type="GO" id="GO:0031297">
    <property type="term" value="P:replication fork processing"/>
    <property type="evidence" value="ECO:0007669"/>
    <property type="project" value="TreeGrafter"/>
</dbReference>
<dbReference type="GO" id="GO:0035861">
    <property type="term" value="C:site of double-strand break"/>
    <property type="evidence" value="ECO:0007669"/>
    <property type="project" value="TreeGrafter"/>
</dbReference>